<dbReference type="CDD" id="cd03801">
    <property type="entry name" value="GT4_PimA-like"/>
    <property type="match status" value="1"/>
</dbReference>
<dbReference type="GeneID" id="16996976"/>
<evidence type="ECO:0000256" key="2">
    <source>
        <dbReference type="SAM" id="MobiDB-lite"/>
    </source>
</evidence>
<dbReference type="RefSeq" id="XP_005538583.1">
    <property type="nucleotide sequence ID" value="XM_005538526.1"/>
</dbReference>
<dbReference type="OMA" id="SHFWMSG"/>
<dbReference type="Gene3D" id="3.40.50.2000">
    <property type="entry name" value="Glycogen Phosphorylase B"/>
    <property type="match status" value="2"/>
</dbReference>
<dbReference type="InterPro" id="IPR001296">
    <property type="entry name" value="Glyco_trans_1"/>
</dbReference>
<dbReference type="STRING" id="280699.M1VH16"/>
<feature type="region of interest" description="Disordered" evidence="2">
    <location>
        <begin position="1"/>
        <end position="108"/>
    </location>
</feature>
<dbReference type="PANTHER" id="PTHR45947:SF3">
    <property type="entry name" value="SULFOQUINOVOSYL TRANSFERASE SQD2"/>
    <property type="match status" value="1"/>
</dbReference>
<feature type="domain" description="Glycosyl transferase family 1" evidence="3">
    <location>
        <begin position="445"/>
        <end position="599"/>
    </location>
</feature>
<dbReference type="Proteomes" id="UP000007014">
    <property type="component" value="Chromosome 18"/>
</dbReference>
<dbReference type="Pfam" id="PF13439">
    <property type="entry name" value="Glyco_transf_4"/>
    <property type="match status" value="1"/>
</dbReference>
<dbReference type="GO" id="GO:0016758">
    <property type="term" value="F:hexosyltransferase activity"/>
    <property type="evidence" value="ECO:0007669"/>
    <property type="project" value="TreeGrafter"/>
</dbReference>
<evidence type="ECO:0000256" key="1">
    <source>
        <dbReference type="ARBA" id="ARBA00022676"/>
    </source>
</evidence>
<reference evidence="5 6" key="2">
    <citation type="journal article" date="2007" name="BMC Biol.">
        <title>A 100%-complete sequence reveals unusually simple genomic features in the hot-spring red alga Cyanidioschyzon merolae.</title>
        <authorList>
            <person name="Nozaki H."/>
            <person name="Takano H."/>
            <person name="Misumi O."/>
            <person name="Terasawa K."/>
            <person name="Matsuzaki M."/>
            <person name="Maruyama S."/>
            <person name="Nishida K."/>
            <person name="Yagisawa F."/>
            <person name="Yoshida Y."/>
            <person name="Fujiwara T."/>
            <person name="Takio S."/>
            <person name="Tamura K."/>
            <person name="Chung S.J."/>
            <person name="Nakamura S."/>
            <person name="Kuroiwa H."/>
            <person name="Tanaka K."/>
            <person name="Sato N."/>
            <person name="Kuroiwa T."/>
        </authorList>
    </citation>
    <scope>NUCLEOTIDE SEQUENCE [LARGE SCALE GENOMIC DNA]</scope>
    <source>
        <strain evidence="5 6">10D</strain>
    </source>
</reference>
<accession>M1VH16</accession>
<feature type="region of interest" description="Disordered" evidence="2">
    <location>
        <begin position="189"/>
        <end position="225"/>
    </location>
</feature>
<dbReference type="KEGG" id="cme:CYME_CMR346C"/>
<dbReference type="HOGENOM" id="CLU_436401_0_0_1"/>
<organism evidence="5 6">
    <name type="scientific">Cyanidioschyzon merolae (strain NIES-3377 / 10D)</name>
    <name type="common">Unicellular red alga</name>
    <dbReference type="NCBI Taxonomy" id="280699"/>
    <lineage>
        <taxon>Eukaryota</taxon>
        <taxon>Rhodophyta</taxon>
        <taxon>Bangiophyceae</taxon>
        <taxon>Cyanidiales</taxon>
        <taxon>Cyanidiaceae</taxon>
        <taxon>Cyanidioschyzon</taxon>
    </lineage>
</organism>
<feature type="compositionally biased region" description="Low complexity" evidence="2">
    <location>
        <begin position="51"/>
        <end position="65"/>
    </location>
</feature>
<dbReference type="AlphaFoldDB" id="M1VH16"/>
<dbReference type="EMBL" id="AP006500">
    <property type="protein sequence ID" value="BAM82547.1"/>
    <property type="molecule type" value="Genomic_DNA"/>
</dbReference>
<evidence type="ECO:0000313" key="6">
    <source>
        <dbReference type="Proteomes" id="UP000007014"/>
    </source>
</evidence>
<feature type="compositionally biased region" description="Basic and acidic residues" evidence="2">
    <location>
        <begin position="78"/>
        <end position="93"/>
    </location>
</feature>
<sequence>MSNPNRSSTLGGARQGGGLDSSRRRGNNAVRGGSQNVASAVGAQRSGSTTESARVVADSSEASSEPAPFVGAHQPTEAPKRDSEAGTADEARRAASANAATMASPDDLARDMEMARINTISLKRVESEPEVAPLKLMDQLIFSTEDGYRQAELELLASGRSTGEAAESPITLPDVQAGSFGERPMDKARDAVSETPTEAQSYLREEAAVSPRTSSSEREREESNCGPKCPKRYRIALFAWESLYSVAVGGVAPHVTELAAGLERRGHEVHVFVRSGAGQAPYERIDGVYVHRCSFDLSPDFVKECENMCNSFMHAMYEVECFMNAHFDVIHCHDWLTGFALTNAKHILGRPVCIFTIHSTEYGRSGNNHYGGQSARIRDIEQAAISAADRIICVSGVLCDEVKAVYSFDWNKLRCVHNGINALRYDGNLWDPGEVRARYAVGPLDPMVLFVGRMAVQKGPDLLVEAAPFILKARSDTKFVMVGDGYMKPSLEARCHQLGVAHAFRWTGTMGGAPLVEVFKACDVVCVPSRNEPFGIVVLEAWASGKPVVVTKNGGPREFVTHEVEGYQIDTSPDSIAWGICKCFENFDHSRFMGEQGRKKAQREFSWDRIAELTNNVYDELLLTRPY</sequence>
<reference evidence="5 6" key="1">
    <citation type="journal article" date="2004" name="Nature">
        <title>Genome sequence of the ultrasmall unicellular red alga Cyanidioschyzon merolae 10D.</title>
        <authorList>
            <person name="Matsuzaki M."/>
            <person name="Misumi O."/>
            <person name="Shin-i T."/>
            <person name="Maruyama S."/>
            <person name="Takahara M."/>
            <person name="Miyagishima S."/>
            <person name="Mori T."/>
            <person name="Nishida K."/>
            <person name="Yagisawa F."/>
            <person name="Nishida K."/>
            <person name="Yoshida Y."/>
            <person name="Nishimura Y."/>
            <person name="Nakao S."/>
            <person name="Kobayashi T."/>
            <person name="Momoyama Y."/>
            <person name="Higashiyama T."/>
            <person name="Minoda A."/>
            <person name="Sano M."/>
            <person name="Nomoto H."/>
            <person name="Oishi K."/>
            <person name="Hayashi H."/>
            <person name="Ohta F."/>
            <person name="Nishizaka S."/>
            <person name="Haga S."/>
            <person name="Miura S."/>
            <person name="Morishita T."/>
            <person name="Kabeya Y."/>
            <person name="Terasawa K."/>
            <person name="Suzuki Y."/>
            <person name="Ishii Y."/>
            <person name="Asakawa S."/>
            <person name="Takano H."/>
            <person name="Ohta N."/>
            <person name="Kuroiwa H."/>
            <person name="Tanaka K."/>
            <person name="Shimizu N."/>
            <person name="Sugano S."/>
            <person name="Sato N."/>
            <person name="Nozaki H."/>
            <person name="Ogasawara N."/>
            <person name="Kohara Y."/>
            <person name="Kuroiwa T."/>
        </authorList>
    </citation>
    <scope>NUCLEOTIDE SEQUENCE [LARGE SCALE GENOMIC DNA]</scope>
    <source>
        <strain evidence="5 6">10D</strain>
    </source>
</reference>
<gene>
    <name evidence="5" type="ORF">CYME_CMR346C</name>
</gene>
<feature type="compositionally biased region" description="Polar residues" evidence="2">
    <location>
        <begin position="1"/>
        <end position="10"/>
    </location>
</feature>
<dbReference type="Pfam" id="PF00534">
    <property type="entry name" value="Glycos_transf_1"/>
    <property type="match status" value="1"/>
</dbReference>
<dbReference type="Gramene" id="CMR346CT">
    <property type="protein sequence ID" value="CMR346CT"/>
    <property type="gene ID" value="CMR346C"/>
</dbReference>
<dbReference type="eggNOG" id="KOG1111">
    <property type="taxonomic scope" value="Eukaryota"/>
</dbReference>
<feature type="compositionally biased region" description="Low complexity" evidence="2">
    <location>
        <begin position="94"/>
        <end position="104"/>
    </location>
</feature>
<proteinExistence type="predicted"/>
<protein>
    <submittedName>
        <fullName evidence="5">Probabale Lipopolysaccharide glycosyltransferase</fullName>
    </submittedName>
</protein>
<keyword evidence="1" id="KW-0328">Glycosyltransferase</keyword>
<dbReference type="InterPro" id="IPR028098">
    <property type="entry name" value="Glyco_trans_4-like_N"/>
</dbReference>
<evidence type="ECO:0000259" key="3">
    <source>
        <dbReference type="Pfam" id="PF00534"/>
    </source>
</evidence>
<dbReference type="OrthoDB" id="2064at2759"/>
<evidence type="ECO:0000259" key="4">
    <source>
        <dbReference type="Pfam" id="PF13439"/>
    </source>
</evidence>
<dbReference type="InterPro" id="IPR050194">
    <property type="entry name" value="Glycosyltransferase_grp1"/>
</dbReference>
<dbReference type="SUPFAM" id="SSF53756">
    <property type="entry name" value="UDP-Glycosyltransferase/glycogen phosphorylase"/>
    <property type="match status" value="1"/>
</dbReference>
<keyword evidence="6" id="KW-1185">Reference proteome</keyword>
<feature type="domain" description="Glycosyltransferase subfamily 4-like N-terminal" evidence="4">
    <location>
        <begin position="248"/>
        <end position="421"/>
    </location>
</feature>
<dbReference type="PANTHER" id="PTHR45947">
    <property type="entry name" value="SULFOQUINOVOSYL TRANSFERASE SQD2"/>
    <property type="match status" value="1"/>
</dbReference>
<name>M1VH16_CYAM1</name>
<evidence type="ECO:0000313" key="5">
    <source>
        <dbReference type="EMBL" id="BAM82547.1"/>
    </source>
</evidence>
<keyword evidence="1" id="KW-0808">Transferase</keyword>